<keyword evidence="3" id="KW-1185">Reference proteome</keyword>
<organism evidence="2 3">
    <name type="scientific">Actinacidiphila guanduensis</name>
    <dbReference type="NCBI Taxonomy" id="310781"/>
    <lineage>
        <taxon>Bacteria</taxon>
        <taxon>Bacillati</taxon>
        <taxon>Actinomycetota</taxon>
        <taxon>Actinomycetes</taxon>
        <taxon>Kitasatosporales</taxon>
        <taxon>Streptomycetaceae</taxon>
        <taxon>Actinacidiphila</taxon>
    </lineage>
</organism>
<dbReference type="Gene3D" id="1.10.10.10">
    <property type="entry name" value="Winged helix-like DNA-binding domain superfamily/Winged helix DNA-binding domain"/>
    <property type="match status" value="1"/>
</dbReference>
<dbReference type="InterPro" id="IPR000835">
    <property type="entry name" value="HTH_MarR-typ"/>
</dbReference>
<dbReference type="RefSeq" id="WP_093787233.1">
    <property type="nucleotide sequence ID" value="NZ_FNIE01000014.1"/>
</dbReference>
<dbReference type="EMBL" id="FNIE01000014">
    <property type="protein sequence ID" value="SDO90739.1"/>
    <property type="molecule type" value="Genomic_DNA"/>
</dbReference>
<dbReference type="AlphaFoldDB" id="A0A1H0NDB1"/>
<protein>
    <submittedName>
        <fullName evidence="2">DNA-binding transcriptional regulator, MarR family</fullName>
    </submittedName>
</protein>
<accession>A0A1H0NDB1</accession>
<dbReference type="SMART" id="SM00347">
    <property type="entry name" value="HTH_MARR"/>
    <property type="match status" value="1"/>
</dbReference>
<dbReference type="STRING" id="310781.SAMN05216259_11430"/>
<dbReference type="InterPro" id="IPR036388">
    <property type="entry name" value="WH-like_DNA-bd_sf"/>
</dbReference>
<dbReference type="InterPro" id="IPR052526">
    <property type="entry name" value="HTH-type_Bedaq_tolerance"/>
</dbReference>
<dbReference type="Proteomes" id="UP000199341">
    <property type="component" value="Unassembled WGS sequence"/>
</dbReference>
<dbReference type="PANTHER" id="PTHR39515">
    <property type="entry name" value="CONSERVED PROTEIN"/>
    <property type="match status" value="1"/>
</dbReference>
<proteinExistence type="predicted"/>
<dbReference type="Pfam" id="PF12802">
    <property type="entry name" value="MarR_2"/>
    <property type="match status" value="1"/>
</dbReference>
<dbReference type="GO" id="GO:0003677">
    <property type="term" value="F:DNA binding"/>
    <property type="evidence" value="ECO:0007669"/>
    <property type="project" value="UniProtKB-KW"/>
</dbReference>
<sequence length="161" mass="17282">MDDAQRDGGDAAAPREREEAAVEQLARLLRPRLLRAGQAMRRDTQQLPVTIAQGAVLSLLRGGPLGVGELARAEGVRPPTMTQLVNRMEQLGWVARTGPAVRGSRAEITELGRSVAAEVDARRTALIAARLRHLTASERDALLAALPVLDEIFGKPVTAEP</sequence>
<evidence type="ECO:0000313" key="3">
    <source>
        <dbReference type="Proteomes" id="UP000199341"/>
    </source>
</evidence>
<dbReference type="PANTHER" id="PTHR39515:SF2">
    <property type="entry name" value="HTH-TYPE TRANSCRIPTIONAL REGULATOR RV0880"/>
    <property type="match status" value="1"/>
</dbReference>
<name>A0A1H0NDB1_9ACTN</name>
<dbReference type="GO" id="GO:0003700">
    <property type="term" value="F:DNA-binding transcription factor activity"/>
    <property type="evidence" value="ECO:0007669"/>
    <property type="project" value="InterPro"/>
</dbReference>
<dbReference type="SUPFAM" id="SSF46785">
    <property type="entry name" value="Winged helix' DNA-binding domain"/>
    <property type="match status" value="1"/>
</dbReference>
<evidence type="ECO:0000259" key="1">
    <source>
        <dbReference type="SMART" id="SM00347"/>
    </source>
</evidence>
<dbReference type="OrthoDB" id="8966183at2"/>
<keyword evidence="2" id="KW-0238">DNA-binding</keyword>
<gene>
    <name evidence="2" type="ORF">SAMN05216259_11430</name>
</gene>
<reference evidence="2 3" key="1">
    <citation type="submission" date="2016-10" db="EMBL/GenBank/DDBJ databases">
        <authorList>
            <person name="de Groot N.N."/>
        </authorList>
    </citation>
    <scope>NUCLEOTIDE SEQUENCE [LARGE SCALE GENOMIC DNA]</scope>
    <source>
        <strain evidence="2 3">CGMCC 4.2022</strain>
    </source>
</reference>
<feature type="domain" description="HTH marR-type" evidence="1">
    <location>
        <begin position="42"/>
        <end position="139"/>
    </location>
</feature>
<dbReference type="InterPro" id="IPR036390">
    <property type="entry name" value="WH_DNA-bd_sf"/>
</dbReference>
<evidence type="ECO:0000313" key="2">
    <source>
        <dbReference type="EMBL" id="SDO90739.1"/>
    </source>
</evidence>